<gene>
    <name evidence="1" type="ORF">PENNAL_c0070G06820</name>
</gene>
<dbReference type="EMBL" id="MOOB01000070">
    <property type="protein sequence ID" value="OQE75836.1"/>
    <property type="molecule type" value="Genomic_DNA"/>
</dbReference>
<organism evidence="1 2">
    <name type="scientific">Penicillium nalgiovense</name>
    <dbReference type="NCBI Taxonomy" id="60175"/>
    <lineage>
        <taxon>Eukaryota</taxon>
        <taxon>Fungi</taxon>
        <taxon>Dikarya</taxon>
        <taxon>Ascomycota</taxon>
        <taxon>Pezizomycotina</taxon>
        <taxon>Eurotiomycetes</taxon>
        <taxon>Eurotiomycetidae</taxon>
        <taxon>Eurotiales</taxon>
        <taxon>Aspergillaceae</taxon>
        <taxon>Penicillium</taxon>
    </lineage>
</organism>
<proteinExistence type="predicted"/>
<name>A0A1V6XLB5_PENNA</name>
<comment type="caution">
    <text evidence="1">The sequence shown here is derived from an EMBL/GenBank/DDBJ whole genome shotgun (WGS) entry which is preliminary data.</text>
</comment>
<dbReference type="AlphaFoldDB" id="A0A1V6XLB5"/>
<protein>
    <recommendedName>
        <fullName evidence="3">F-box domain-containing protein</fullName>
    </recommendedName>
</protein>
<evidence type="ECO:0000313" key="2">
    <source>
        <dbReference type="Proteomes" id="UP000191691"/>
    </source>
</evidence>
<accession>A0A1V6XLB5</accession>
<evidence type="ECO:0000313" key="1">
    <source>
        <dbReference type="EMBL" id="OQE75836.1"/>
    </source>
</evidence>
<keyword evidence="2" id="KW-1185">Reference proteome</keyword>
<evidence type="ECO:0008006" key="3">
    <source>
        <dbReference type="Google" id="ProtNLM"/>
    </source>
</evidence>
<reference evidence="2" key="1">
    <citation type="journal article" date="2017" name="Nat. Microbiol.">
        <title>Global analysis of biosynthetic gene clusters reveals vast potential of secondary metabolite production in Penicillium species.</title>
        <authorList>
            <person name="Nielsen J.C."/>
            <person name="Grijseels S."/>
            <person name="Prigent S."/>
            <person name="Ji B."/>
            <person name="Dainat J."/>
            <person name="Nielsen K.F."/>
            <person name="Frisvad J.C."/>
            <person name="Workman M."/>
            <person name="Nielsen J."/>
        </authorList>
    </citation>
    <scope>NUCLEOTIDE SEQUENCE [LARGE SCALE GENOMIC DNA]</scope>
    <source>
        <strain evidence="2">IBT 13039</strain>
    </source>
</reference>
<dbReference type="Proteomes" id="UP000191691">
    <property type="component" value="Unassembled WGS sequence"/>
</dbReference>
<sequence>MSHSERRGRLLLNAFPACNLCGESICSFSAGVLEIIHRNAPKGENFFSQHYRWMDGRPTVLNEIHFDEMWTWSCTFRLPLSVVAVYSNPFDPYEPEATFNLSGVGELRPDQEICLPQDDNQVILWSHIQHTFPTPKFFSVLANLLTLPMHERCWHLMTQILDVELIKKNMAIFVRAVCQPWLFRRPVSNPSRSYPVIELSELFLGLPGRFRLTPTRFRGMGDEDPSHMPRDFRGADPLDDSYVDKVIAKYAAKYTKQREKGFEPTWQPSIPTHTMSRRSQGTFRPRNVFLPTELIMNIADYLGHRKDIQNLLSVFPHWHPMIPDSYWRRRFIDDNCLDNDQFPPEDALDWQHLYLSSDRLLRPSLGWRNRQRILSQLQGTKERFLRQLERKEE</sequence>
<dbReference type="OMA" id="DEMWTWS"/>